<gene>
    <name evidence="2" type="primary">Rpl28</name>
    <name evidence="2" type="ORF">SNAT2548_LOCUS28383</name>
</gene>
<accession>A0A812SZM7</accession>
<proteinExistence type="predicted"/>
<protein>
    <submittedName>
        <fullName evidence="2">Rpl28 protein</fullName>
    </submittedName>
</protein>
<reference evidence="2" key="1">
    <citation type="submission" date="2021-02" db="EMBL/GenBank/DDBJ databases">
        <authorList>
            <person name="Dougan E. K."/>
            <person name="Rhodes N."/>
            <person name="Thang M."/>
            <person name="Chan C."/>
        </authorList>
    </citation>
    <scope>NUCLEOTIDE SEQUENCE</scope>
</reference>
<evidence type="ECO:0000256" key="1">
    <source>
        <dbReference type="SAM" id="Coils"/>
    </source>
</evidence>
<feature type="coiled-coil region" evidence="1">
    <location>
        <begin position="89"/>
        <end position="130"/>
    </location>
</feature>
<dbReference type="OrthoDB" id="427626at2759"/>
<keyword evidence="1" id="KW-0175">Coiled coil</keyword>
<keyword evidence="3" id="KW-1185">Reference proteome</keyword>
<sequence>MCAVFLQQLLIAEVINEAQRSIKDIEEAITQAQPGSRACDETRSILWLAQVEGCQTRLVHMRYARFADLKVCEKRLQLRERRPPRENFRDAVEEALDRERAVLERSRQDLLALEAEAQQFHTDLQAMRAELSRDTGARRLQVESELAQMRMATGASVSLPEVDKKNNTQPHQAIKLLSEEEAKSLKQRSVSVIRKAKELPDRVDVTIGRIRQEAHQCTHRSARQLGAKTRELGEFKKMLEENIRGVDATLTQARQALSKEEGRLETVMGDKALQETQERVNDLTAMVQELQDSYKALVEELRCKVSALDIDNSCRRVTPQVAAEPPKKIGLQQSASARHAQRLILPSRGEQSSRGHAFVLCA</sequence>
<dbReference type="EMBL" id="CAJNDS010002514">
    <property type="protein sequence ID" value="CAE7506692.1"/>
    <property type="molecule type" value="Genomic_DNA"/>
</dbReference>
<dbReference type="AlphaFoldDB" id="A0A812SZM7"/>
<feature type="coiled-coil region" evidence="1">
    <location>
        <begin position="236"/>
        <end position="300"/>
    </location>
</feature>
<name>A0A812SZM7_9DINO</name>
<dbReference type="Proteomes" id="UP000604046">
    <property type="component" value="Unassembled WGS sequence"/>
</dbReference>
<evidence type="ECO:0000313" key="3">
    <source>
        <dbReference type="Proteomes" id="UP000604046"/>
    </source>
</evidence>
<comment type="caution">
    <text evidence="2">The sequence shown here is derived from an EMBL/GenBank/DDBJ whole genome shotgun (WGS) entry which is preliminary data.</text>
</comment>
<evidence type="ECO:0000313" key="2">
    <source>
        <dbReference type="EMBL" id="CAE7506692.1"/>
    </source>
</evidence>
<organism evidence="2 3">
    <name type="scientific">Symbiodinium natans</name>
    <dbReference type="NCBI Taxonomy" id="878477"/>
    <lineage>
        <taxon>Eukaryota</taxon>
        <taxon>Sar</taxon>
        <taxon>Alveolata</taxon>
        <taxon>Dinophyceae</taxon>
        <taxon>Suessiales</taxon>
        <taxon>Symbiodiniaceae</taxon>
        <taxon>Symbiodinium</taxon>
    </lineage>
</organism>